<proteinExistence type="predicted"/>
<accession>A0AA38C9X8</accession>
<dbReference type="OMA" id="WHEHEQA"/>
<organism evidence="2 3">
    <name type="scientific">Taxus chinensis</name>
    <name type="common">Chinese yew</name>
    <name type="synonym">Taxus wallichiana var. chinensis</name>
    <dbReference type="NCBI Taxonomy" id="29808"/>
    <lineage>
        <taxon>Eukaryota</taxon>
        <taxon>Viridiplantae</taxon>
        <taxon>Streptophyta</taxon>
        <taxon>Embryophyta</taxon>
        <taxon>Tracheophyta</taxon>
        <taxon>Spermatophyta</taxon>
        <taxon>Pinopsida</taxon>
        <taxon>Pinidae</taxon>
        <taxon>Conifers II</taxon>
        <taxon>Cupressales</taxon>
        <taxon>Taxaceae</taxon>
        <taxon>Taxus</taxon>
    </lineage>
</organism>
<evidence type="ECO:0000256" key="1">
    <source>
        <dbReference type="SAM" id="MobiDB-lite"/>
    </source>
</evidence>
<name>A0AA38C9X8_TAXCH</name>
<dbReference type="SUPFAM" id="SSF89372">
    <property type="entry name" value="Fucose-specific lectin"/>
    <property type="match status" value="1"/>
</dbReference>
<comment type="caution">
    <text evidence="2">The sequence shown here is derived from an EMBL/GenBank/DDBJ whole genome shotgun (WGS) entry which is preliminary data.</text>
</comment>
<evidence type="ECO:0000313" key="2">
    <source>
        <dbReference type="EMBL" id="KAH9295138.1"/>
    </source>
</evidence>
<dbReference type="AlphaFoldDB" id="A0AA38C9X8"/>
<protein>
    <submittedName>
        <fullName evidence="2">Uncharacterized protein</fullName>
    </submittedName>
</protein>
<dbReference type="PANTHER" id="PTHR36893">
    <property type="entry name" value="OS01G0275950 PROTEIN"/>
    <property type="match status" value="1"/>
</dbReference>
<gene>
    <name evidence="2" type="ORF">KI387_038726</name>
</gene>
<dbReference type="Gene3D" id="2.120.10.70">
    <property type="entry name" value="Fucose-specific lectin"/>
    <property type="match status" value="1"/>
</dbReference>
<dbReference type="EMBL" id="JAHRHJ020000011">
    <property type="protein sequence ID" value="KAH9295138.1"/>
    <property type="molecule type" value="Genomic_DNA"/>
</dbReference>
<feature type="non-terminal residue" evidence="2">
    <location>
        <position position="1"/>
    </location>
</feature>
<dbReference type="Proteomes" id="UP000824469">
    <property type="component" value="Unassembled WGS sequence"/>
</dbReference>
<dbReference type="PANTHER" id="PTHR36893:SF1">
    <property type="entry name" value="BULB-TYPE LECTIN DOMAIN-CONTAINING PROTEIN"/>
    <property type="match status" value="1"/>
</dbReference>
<reference evidence="2 3" key="1">
    <citation type="journal article" date="2021" name="Nat. Plants">
        <title>The Taxus genome provides insights into paclitaxel biosynthesis.</title>
        <authorList>
            <person name="Xiong X."/>
            <person name="Gou J."/>
            <person name="Liao Q."/>
            <person name="Li Y."/>
            <person name="Zhou Q."/>
            <person name="Bi G."/>
            <person name="Li C."/>
            <person name="Du R."/>
            <person name="Wang X."/>
            <person name="Sun T."/>
            <person name="Guo L."/>
            <person name="Liang H."/>
            <person name="Lu P."/>
            <person name="Wu Y."/>
            <person name="Zhang Z."/>
            <person name="Ro D.K."/>
            <person name="Shang Y."/>
            <person name="Huang S."/>
            <person name="Yan J."/>
        </authorList>
    </citation>
    <scope>NUCLEOTIDE SEQUENCE [LARGE SCALE GENOMIC DNA]</scope>
    <source>
        <strain evidence="2">Ta-2019</strain>
    </source>
</reference>
<feature type="region of interest" description="Disordered" evidence="1">
    <location>
        <begin position="671"/>
        <end position="692"/>
    </location>
</feature>
<sequence length="731" mass="82362">MEKLYGRSFFSSIMTFNQSVARFRAPMAGAKEFVSCLVHLLVSYNGCIPLLPAGCRRWINHGRPRGGDVAAIADAGTLRPEVIFTVSMIGELYEYDKNSKPSWKKHIWGKSMSENISLAPSRGCTLHGLVGSSSQSLFILSKDGFLLERQLYQRKWKWLIHASPKGLSFSALGPILVNETFGTKIFSLFLTTTIGSAYEYQLPKLSGAAKRNVVPSKWIDHRQPFEAKVARSIPAVLLQTGRIIFPLDDGRLGELYLSGLGGEGVGPSPHTVLRRKALASYEWSVIDAPESEGGNAGYCTESQGPWNCVEGLKDAQGQDQMTNSGISSTIRRKKGRAFQGRYTVQKMHRHDLHSETNDTYEPINNTDTLFRIRTMQPDRSFFLVTDDGIIFEHLFNENLWLWLKHDHSSIVRGILGVYNGSLFVVDNYGNLFIRERNASGLVWVNCSAMEGGRQVVVGPPWDGIHGQDRKVTADDALFFIDKNGNLLQFTVALRKFVWQDCGQPHNTQVVSIVDQELLRYNVVFVIGNDGRLYQYNRVTNLWHEHEQAPHLLLSRLPGVVVRPSFMSMSGSIFMRSEDGGLVEFQWHTRDGWKWIVHGIPIKDVTLSTAPGPSFDGNQLFVIGTNGEVYNRYIDDSTWRWRGFGFPSPEIISPFPNESLRDIAYKEQKLQSNYKGQNKDSRHDTKHHNGPGPTAGAQHIYFIDIDCDEKVAPLRPFPFSKDSVLFILRDGR</sequence>
<keyword evidence="3" id="KW-1185">Reference proteome</keyword>
<evidence type="ECO:0000313" key="3">
    <source>
        <dbReference type="Proteomes" id="UP000824469"/>
    </source>
</evidence>